<dbReference type="InterPro" id="IPR008942">
    <property type="entry name" value="ENTH_VHS"/>
</dbReference>
<sequence>MSKFSTQAFQEKLHKLTDTQDSISLLSQWMIYHRRHIKEIVETWYEVLKTASVRQQLTLFHLCNDVLQARRKKGQEYRDAFRVRLPEAVEEFKQHAPNPLLGRLVHVLDVWQERSVYDKAFVAKLHELLAVDGTPSPKPDGQLSRLTRLDRQLSAAEALDRQSDQQCMGLLAQLNARLNQGDGQPVDQLLPQVMHGWNQRQHELQKHVALRRDLIDALTALLVQQQEKLTGVTKQLKDCELTLERLAPLAPNPPSHSRFSGGKSASAVHRSPSPATPLGSPPS</sequence>
<evidence type="ECO:0000256" key="1">
    <source>
        <dbReference type="SAM" id="MobiDB-lite"/>
    </source>
</evidence>
<dbReference type="SUPFAM" id="SSF48464">
    <property type="entry name" value="ENTH/VHS domain"/>
    <property type="match status" value="1"/>
</dbReference>
<dbReference type="OrthoDB" id="10069473at2759"/>
<dbReference type="AlphaFoldDB" id="A0A9W8E7B6"/>
<dbReference type="GO" id="GO:0031124">
    <property type="term" value="P:mRNA 3'-end processing"/>
    <property type="evidence" value="ECO:0007669"/>
    <property type="project" value="TreeGrafter"/>
</dbReference>
<keyword evidence="4" id="KW-1185">Reference proteome</keyword>
<evidence type="ECO:0000259" key="2">
    <source>
        <dbReference type="PROSITE" id="PS51391"/>
    </source>
</evidence>
<dbReference type="PANTHER" id="PTHR12460:SF0">
    <property type="entry name" value="CID DOMAIN-CONTAINING PROTEIN-RELATED"/>
    <property type="match status" value="1"/>
</dbReference>
<proteinExistence type="predicted"/>
<gene>
    <name evidence="3" type="ORF">H4R34_004363</name>
</gene>
<dbReference type="CDD" id="cd16981">
    <property type="entry name" value="CID_RPRD_like"/>
    <property type="match status" value="1"/>
</dbReference>
<dbReference type="PROSITE" id="PS51391">
    <property type="entry name" value="CID"/>
    <property type="match status" value="1"/>
</dbReference>
<dbReference type="Proteomes" id="UP001151582">
    <property type="component" value="Unassembled WGS sequence"/>
</dbReference>
<feature type="region of interest" description="Disordered" evidence="1">
    <location>
        <begin position="247"/>
        <end position="283"/>
    </location>
</feature>
<dbReference type="InterPro" id="IPR006569">
    <property type="entry name" value="CID_dom"/>
</dbReference>
<evidence type="ECO:0000313" key="3">
    <source>
        <dbReference type="EMBL" id="KAJ1975372.1"/>
    </source>
</evidence>
<feature type="domain" description="CID" evidence="2">
    <location>
        <begin position="1"/>
        <end position="133"/>
    </location>
</feature>
<dbReference type="Gene3D" id="1.25.40.90">
    <property type="match status" value="1"/>
</dbReference>
<accession>A0A9W8E7B6</accession>
<name>A0A9W8E7B6_9FUNG</name>
<comment type="caution">
    <text evidence="3">The sequence shown here is derived from an EMBL/GenBank/DDBJ whole genome shotgun (WGS) entry which is preliminary data.</text>
</comment>
<organism evidence="3 4">
    <name type="scientific">Dimargaris verticillata</name>
    <dbReference type="NCBI Taxonomy" id="2761393"/>
    <lineage>
        <taxon>Eukaryota</taxon>
        <taxon>Fungi</taxon>
        <taxon>Fungi incertae sedis</taxon>
        <taxon>Zoopagomycota</taxon>
        <taxon>Kickxellomycotina</taxon>
        <taxon>Dimargaritomycetes</taxon>
        <taxon>Dimargaritales</taxon>
        <taxon>Dimargaritaceae</taxon>
        <taxon>Dimargaris</taxon>
    </lineage>
</organism>
<dbReference type="PANTHER" id="PTHR12460">
    <property type="entry name" value="CYCLIN-DEPENDENT KINASE INHIBITOR-RELATED PROTEIN"/>
    <property type="match status" value="1"/>
</dbReference>
<reference evidence="3" key="1">
    <citation type="submission" date="2022-07" db="EMBL/GenBank/DDBJ databases">
        <title>Phylogenomic reconstructions and comparative analyses of Kickxellomycotina fungi.</title>
        <authorList>
            <person name="Reynolds N.K."/>
            <person name="Stajich J.E."/>
            <person name="Barry K."/>
            <person name="Grigoriev I.V."/>
            <person name="Crous P."/>
            <person name="Smith M.E."/>
        </authorList>
    </citation>
    <scope>NUCLEOTIDE SEQUENCE</scope>
    <source>
        <strain evidence="3">RSA 567</strain>
    </source>
</reference>
<dbReference type="Pfam" id="PF04818">
    <property type="entry name" value="CID"/>
    <property type="match status" value="1"/>
</dbReference>
<protein>
    <recommendedName>
        <fullName evidence="2">CID domain-containing protein</fullName>
    </recommendedName>
</protein>
<dbReference type="SMART" id="SM00582">
    <property type="entry name" value="RPR"/>
    <property type="match status" value="1"/>
</dbReference>
<evidence type="ECO:0000313" key="4">
    <source>
        <dbReference type="Proteomes" id="UP001151582"/>
    </source>
</evidence>
<dbReference type="GO" id="GO:0000993">
    <property type="term" value="F:RNA polymerase II complex binding"/>
    <property type="evidence" value="ECO:0007669"/>
    <property type="project" value="TreeGrafter"/>
</dbReference>
<dbReference type="EMBL" id="JANBQB010000535">
    <property type="protein sequence ID" value="KAJ1975372.1"/>
    <property type="molecule type" value="Genomic_DNA"/>
</dbReference>